<dbReference type="EMBL" id="CDHN01000001">
    <property type="protein sequence ID" value="CEJ83031.1"/>
    <property type="molecule type" value="Genomic_DNA"/>
</dbReference>
<dbReference type="AlphaFoldDB" id="A0A0A1SXH2"/>
<dbReference type="PANTHER" id="PTHR47706">
    <property type="entry name" value="NMRA-LIKE FAMILY PROTEIN"/>
    <property type="match status" value="1"/>
</dbReference>
<accession>A0A0A1SXH2</accession>
<evidence type="ECO:0000256" key="1">
    <source>
        <dbReference type="ARBA" id="ARBA00022857"/>
    </source>
</evidence>
<keyword evidence="2" id="KW-0560">Oxidoreductase</keyword>
<dbReference type="Proteomes" id="UP000039046">
    <property type="component" value="Unassembled WGS sequence"/>
</dbReference>
<dbReference type="OrthoDB" id="5283654at2759"/>
<dbReference type="InterPro" id="IPR051609">
    <property type="entry name" value="NmrA/Isoflavone_reductase-like"/>
</dbReference>
<evidence type="ECO:0000259" key="3">
    <source>
        <dbReference type="Pfam" id="PF05368"/>
    </source>
</evidence>
<evidence type="ECO:0000256" key="2">
    <source>
        <dbReference type="ARBA" id="ARBA00023002"/>
    </source>
</evidence>
<reference evidence="4 5" key="1">
    <citation type="journal article" date="2015" name="Genome Announc.">
        <title>Draft Genome Sequence and Gene Annotation of the Entomopathogenic Fungus Verticillium hemipterigenum.</title>
        <authorList>
            <person name="Horn F."/>
            <person name="Habel A."/>
            <person name="Scharf D.H."/>
            <person name="Dworschak J."/>
            <person name="Brakhage A.A."/>
            <person name="Guthke R."/>
            <person name="Hertweck C."/>
            <person name="Linde J."/>
        </authorList>
    </citation>
    <scope>NUCLEOTIDE SEQUENCE [LARGE SCALE GENOMIC DNA]</scope>
</reference>
<proteinExistence type="predicted"/>
<dbReference type="HOGENOM" id="CLU_078277_0_0_1"/>
<keyword evidence="1" id="KW-0521">NADP</keyword>
<dbReference type="PANTHER" id="PTHR47706:SF9">
    <property type="entry name" value="NMRA-LIKE DOMAIN-CONTAINING PROTEIN-RELATED"/>
    <property type="match status" value="1"/>
</dbReference>
<dbReference type="Gene3D" id="3.40.50.720">
    <property type="entry name" value="NAD(P)-binding Rossmann-like Domain"/>
    <property type="match status" value="1"/>
</dbReference>
<evidence type="ECO:0000313" key="4">
    <source>
        <dbReference type="EMBL" id="CEJ83031.1"/>
    </source>
</evidence>
<dbReference type="SUPFAM" id="SSF51735">
    <property type="entry name" value="NAD(P)-binding Rossmann-fold domains"/>
    <property type="match status" value="1"/>
</dbReference>
<dbReference type="Pfam" id="PF05368">
    <property type="entry name" value="NmrA"/>
    <property type="match status" value="1"/>
</dbReference>
<dbReference type="InterPro" id="IPR036291">
    <property type="entry name" value="NAD(P)-bd_dom_sf"/>
</dbReference>
<gene>
    <name evidence="4" type="ORF">VHEMI03063</name>
</gene>
<sequence>MTFNRIAIYGHRGWASSAITKSLIASGAPIKILHRPESDVSGVPSTVTTVSVDVNDKDALIHALHDVDILISLVGHDGISRQLALVAALPHTDVKLFVPSNMSHQIDEDGMRLAVNKAKVEVEKAARDAKIAVTTVLPGYLVESSLAIPMMGVDANNNHILFTGNSQQQPLNLCTLRYVAAAYSAIFATTPTDTLQNRVIGLAELIVTGDEIRAALEQKHGAKPQEFVMSIDTVDRKLDETLAAGSPLAAMWYYRKIWATGALKGLVGDDIWEIDGYPKTTLDELLVQGKMQPYRELPERVIQIMAQFD</sequence>
<organism evidence="4 5">
    <name type="scientific">[Torrubiella] hemipterigena</name>
    <dbReference type="NCBI Taxonomy" id="1531966"/>
    <lineage>
        <taxon>Eukaryota</taxon>
        <taxon>Fungi</taxon>
        <taxon>Dikarya</taxon>
        <taxon>Ascomycota</taxon>
        <taxon>Pezizomycotina</taxon>
        <taxon>Sordariomycetes</taxon>
        <taxon>Hypocreomycetidae</taxon>
        <taxon>Hypocreales</taxon>
        <taxon>Clavicipitaceae</taxon>
        <taxon>Clavicipitaceae incertae sedis</taxon>
        <taxon>'Torrubiella' clade</taxon>
    </lineage>
</organism>
<evidence type="ECO:0000313" key="5">
    <source>
        <dbReference type="Proteomes" id="UP000039046"/>
    </source>
</evidence>
<dbReference type="GO" id="GO:0016491">
    <property type="term" value="F:oxidoreductase activity"/>
    <property type="evidence" value="ECO:0007669"/>
    <property type="project" value="UniProtKB-KW"/>
</dbReference>
<dbReference type="InterPro" id="IPR008030">
    <property type="entry name" value="NmrA-like"/>
</dbReference>
<dbReference type="STRING" id="1531966.A0A0A1SXH2"/>
<keyword evidence="5" id="KW-1185">Reference proteome</keyword>
<feature type="domain" description="NmrA-like" evidence="3">
    <location>
        <begin position="5"/>
        <end position="223"/>
    </location>
</feature>
<name>A0A0A1SXH2_9HYPO</name>
<dbReference type="Gene3D" id="3.90.25.10">
    <property type="entry name" value="UDP-galactose 4-epimerase, domain 1"/>
    <property type="match status" value="1"/>
</dbReference>
<protein>
    <recommendedName>
        <fullName evidence="3">NmrA-like domain-containing protein</fullName>
    </recommendedName>
</protein>